<dbReference type="Proteomes" id="UP000187455">
    <property type="component" value="Unassembled WGS sequence"/>
</dbReference>
<dbReference type="STRING" id="133383.A0A1R0H845"/>
<comment type="caution">
    <text evidence="2">The sequence shown here is derived from an EMBL/GenBank/DDBJ whole genome shotgun (WGS) entry which is preliminary data.</text>
</comment>
<evidence type="ECO:0000256" key="1">
    <source>
        <dbReference type="SAM" id="MobiDB-lite"/>
    </source>
</evidence>
<gene>
    <name evidence="2" type="ORF">AYI68_g557</name>
</gene>
<accession>A0A1R0H845</accession>
<organism evidence="2 3">
    <name type="scientific">Smittium mucronatum</name>
    <dbReference type="NCBI Taxonomy" id="133383"/>
    <lineage>
        <taxon>Eukaryota</taxon>
        <taxon>Fungi</taxon>
        <taxon>Fungi incertae sedis</taxon>
        <taxon>Zoopagomycota</taxon>
        <taxon>Kickxellomycotina</taxon>
        <taxon>Harpellomycetes</taxon>
        <taxon>Harpellales</taxon>
        <taxon>Legeriomycetaceae</taxon>
        <taxon>Smittium</taxon>
    </lineage>
</organism>
<feature type="region of interest" description="Disordered" evidence="1">
    <location>
        <begin position="190"/>
        <end position="212"/>
    </location>
</feature>
<name>A0A1R0H845_9FUNG</name>
<evidence type="ECO:0000313" key="2">
    <source>
        <dbReference type="EMBL" id="OLY85258.1"/>
    </source>
</evidence>
<dbReference type="EMBL" id="LSSL01000169">
    <property type="protein sequence ID" value="OLY85258.1"/>
    <property type="molecule type" value="Genomic_DNA"/>
</dbReference>
<reference evidence="2 3" key="1">
    <citation type="journal article" date="2016" name="Mol. Biol. Evol.">
        <title>Genome-Wide Survey of Gut Fungi (Harpellales) Reveals the First Horizontally Transferred Ubiquitin Gene from a Mosquito Host.</title>
        <authorList>
            <person name="Wang Y."/>
            <person name="White M.M."/>
            <person name="Kvist S."/>
            <person name="Moncalvo J.M."/>
        </authorList>
    </citation>
    <scope>NUCLEOTIDE SEQUENCE [LARGE SCALE GENOMIC DNA]</scope>
    <source>
        <strain evidence="2 3">ALG-7-W6</strain>
    </source>
</reference>
<evidence type="ECO:0000313" key="3">
    <source>
        <dbReference type="Proteomes" id="UP000187455"/>
    </source>
</evidence>
<sequence>MREREPQLDEEGPFFAPIIPVTEITVYKELSEALPGPQDGPICVPKNQFDELNSATAELFSLNPGEEVGYHDAPDSDCACSSHTTDILLYPDISFANTMRVMLSDIAKTVTQSRIENLHRGMELPGRAKQIFETETKPHIDQDTFDALLASTSKLQPHAGGSTATATDHGFLFSTVHNYEEDWRPPLCAESEESQSECGGTEFQDGNPSFHLQNGQKQELNLVSRTTRRCYMCYFQSPFFWAVTQLPDVYKDSMTSFGIGPVQGKFTIYVDSPAPGEAYVSTTTRAEESISLQYEIMDFDGNNNEARASEPAILERKTEAERTGVKIAGSEQSVLLLTLEPNISGDPEAAKGADSHDVSHTHVEICAMFSGSEGISNIKALGTASNDGHSRSMKRKFPALDQRASEVIGMEDQRSFLEAQGPHTHAVDCILSKERGVKSRFRNSSIKQLFLDWKIS</sequence>
<proteinExistence type="predicted"/>
<keyword evidence="3" id="KW-1185">Reference proteome</keyword>
<protein>
    <submittedName>
        <fullName evidence="2">Uncharacterized protein</fullName>
    </submittedName>
</protein>
<dbReference type="AlphaFoldDB" id="A0A1R0H845"/>
<dbReference type="OrthoDB" id="5545891at2759"/>